<keyword evidence="1" id="KW-0472">Membrane</keyword>
<evidence type="ECO:0000259" key="2">
    <source>
        <dbReference type="Pfam" id="PF07811"/>
    </source>
</evidence>
<sequence length="137" mass="14465">MAHLSLFRRLARNEKGVALVEFAMLLPILVLLLGLTFESARIMWSYQSTIAGVRDASRYLGRMAPSNVCTAGGSLAGYNAQLLDIVTNRLGSTNSVMPSGVTVTAVTSSLTCLAGTYRVSPAPVATVNASVTITLPF</sequence>
<evidence type="ECO:0000256" key="1">
    <source>
        <dbReference type="SAM" id="Phobius"/>
    </source>
</evidence>
<gene>
    <name evidence="3" type="ORF">FHG71_23190</name>
</gene>
<feature type="non-terminal residue" evidence="3">
    <location>
        <position position="137"/>
    </location>
</feature>
<feature type="domain" description="TadE-like" evidence="2">
    <location>
        <begin position="16"/>
        <end position="58"/>
    </location>
</feature>
<name>A0A5C4N7J9_9RHOB</name>
<keyword evidence="1" id="KW-0812">Transmembrane</keyword>
<evidence type="ECO:0000313" key="3">
    <source>
        <dbReference type="EMBL" id="TNC59026.1"/>
    </source>
</evidence>
<evidence type="ECO:0000313" key="4">
    <source>
        <dbReference type="Proteomes" id="UP000305709"/>
    </source>
</evidence>
<dbReference type="RefSeq" id="WP_139084165.1">
    <property type="nucleotide sequence ID" value="NZ_VDFV01000138.1"/>
</dbReference>
<proteinExistence type="predicted"/>
<dbReference type="Proteomes" id="UP000305709">
    <property type="component" value="Unassembled WGS sequence"/>
</dbReference>
<dbReference type="EMBL" id="VDFV01000138">
    <property type="protein sequence ID" value="TNC59026.1"/>
    <property type="molecule type" value="Genomic_DNA"/>
</dbReference>
<keyword evidence="4" id="KW-1185">Reference proteome</keyword>
<organism evidence="3 4">
    <name type="scientific">Rubellimicrobium roseum</name>
    <dbReference type="NCBI Taxonomy" id="687525"/>
    <lineage>
        <taxon>Bacteria</taxon>
        <taxon>Pseudomonadati</taxon>
        <taxon>Pseudomonadota</taxon>
        <taxon>Alphaproteobacteria</taxon>
        <taxon>Rhodobacterales</taxon>
        <taxon>Roseobacteraceae</taxon>
        <taxon>Rubellimicrobium</taxon>
    </lineage>
</organism>
<reference evidence="3 4" key="1">
    <citation type="submission" date="2019-06" db="EMBL/GenBank/DDBJ databases">
        <authorList>
            <person name="Jiang L."/>
        </authorList>
    </citation>
    <scope>NUCLEOTIDE SEQUENCE [LARGE SCALE GENOMIC DNA]</scope>
    <source>
        <strain evidence="3 4">YIM 48858</strain>
    </source>
</reference>
<dbReference type="Pfam" id="PF07811">
    <property type="entry name" value="TadE"/>
    <property type="match status" value="1"/>
</dbReference>
<dbReference type="OrthoDB" id="7860729at2"/>
<feature type="transmembrane region" description="Helical" evidence="1">
    <location>
        <begin position="16"/>
        <end position="37"/>
    </location>
</feature>
<protein>
    <submittedName>
        <fullName evidence="3">Pilus assembly protein</fullName>
    </submittedName>
</protein>
<keyword evidence="1" id="KW-1133">Transmembrane helix</keyword>
<comment type="caution">
    <text evidence="3">The sequence shown here is derived from an EMBL/GenBank/DDBJ whole genome shotgun (WGS) entry which is preliminary data.</text>
</comment>
<accession>A0A5C4N7J9</accession>
<dbReference type="InterPro" id="IPR012495">
    <property type="entry name" value="TadE-like_dom"/>
</dbReference>
<dbReference type="AlphaFoldDB" id="A0A5C4N7J9"/>